<name>L0NHW0_9HYPH</name>
<dbReference type="STRING" id="1125847.NT26_2163"/>
<dbReference type="EMBL" id="FO082820">
    <property type="protein sequence ID" value="CCF19887.1"/>
    <property type="molecule type" value="Genomic_DNA"/>
</dbReference>
<keyword evidence="2" id="KW-1185">Reference proteome</keyword>
<sequence length="230" mass="25127">MHQAIGLGDMKQAVDDVLEHRAVLVTTAAEVGELGGIGFEARDVLARQIVEARNVASLFFGKIKDLSERVHFLFGHHAVCLRHLGGECNDGDRERHLAPRLGITFEKCPDCFDHAPERTSGRIADCTEEPIPKGGNLEAGKIEEHTTNDQITGSGARLSGTLKRLNYVHLSRTVRLNSPVSATSLSCMVSNFRSAEGLRVQCGTLAFPDIPAFRTCTTVFIHSRISRRPG</sequence>
<proteinExistence type="predicted"/>
<organism evidence="1 2">
    <name type="scientific">Pseudorhizobium banfieldiae</name>
    <dbReference type="NCBI Taxonomy" id="1125847"/>
    <lineage>
        <taxon>Bacteria</taxon>
        <taxon>Pseudomonadati</taxon>
        <taxon>Pseudomonadota</taxon>
        <taxon>Alphaproteobacteria</taxon>
        <taxon>Hyphomicrobiales</taxon>
        <taxon>Rhizobiaceae</taxon>
        <taxon>Rhizobium/Agrobacterium group</taxon>
        <taxon>Pseudorhizobium</taxon>
    </lineage>
</organism>
<evidence type="ECO:0000313" key="2">
    <source>
        <dbReference type="Proteomes" id="UP000010792"/>
    </source>
</evidence>
<dbReference type="AlphaFoldDB" id="L0NHW0"/>
<gene>
    <name evidence="1" type="ORF">NT26_2163</name>
</gene>
<dbReference type="KEGG" id="rht:NT26_2163"/>
<evidence type="ECO:0000313" key="1">
    <source>
        <dbReference type="EMBL" id="CCF19887.1"/>
    </source>
</evidence>
<dbReference type="Proteomes" id="UP000010792">
    <property type="component" value="Chromosome"/>
</dbReference>
<reference evidence="1 2" key="1">
    <citation type="journal article" date="2013" name="Genome Biol. Evol.">
        <title>Life in an arsenic-containing gold mine: genome and physiology of the autotrophic arsenite-oxidizing bacterium rhizobium sp. NT-26.</title>
        <authorList>
            <person name="Andres J."/>
            <person name="Arsene-Ploetze F."/>
            <person name="Barbe V."/>
            <person name="Brochier-Armanet C."/>
            <person name="Cleiss-Arnold J."/>
            <person name="Coppee J.Y."/>
            <person name="Dillies M.A."/>
            <person name="Geist"/>
            <person name="L"/>
            <person name="Joublin A."/>
            <person name="Koechler S."/>
            <person name="Lassalle F."/>
            <person name="Marchal M."/>
            <person name="Medigue C."/>
            <person name="Muller D."/>
            <person name="Nesme X."/>
            <person name="Plewniak F."/>
            <person name="Proux C."/>
            <person name="Ramirez-Bahena M.H."/>
            <person name="Schenowitz C."/>
            <person name="Sismeiro O."/>
            <person name="Vallenet D."/>
            <person name="Santini J.M."/>
            <person name="Bertin P.N."/>
        </authorList>
    </citation>
    <scope>NUCLEOTIDE SEQUENCE [LARGE SCALE GENOMIC DNA]</scope>
    <source>
        <strain evidence="1 2">NT-26</strain>
    </source>
</reference>
<protein>
    <submittedName>
        <fullName evidence="1">Uncharacterized protein</fullName>
    </submittedName>
</protein>
<accession>L0NHW0</accession>